<protein>
    <submittedName>
        <fullName evidence="1">Uncharacterized protein</fullName>
    </submittedName>
</protein>
<dbReference type="EMBL" id="JABANN010000017">
    <property type="protein sequence ID" value="KAF4675303.1"/>
    <property type="molecule type" value="Genomic_DNA"/>
</dbReference>
<name>A0A7J6MUT0_PEROL</name>
<accession>A0A7J6MUT0</accession>
<sequence>MDSFKRHDNEQVTLAGELLRDYPPEVELNTSFAIIKNTLNGHFFLDSLLSKAAWYGLTLADQDALAETALQYVSHEVNNELPQESSISVMNPIRYASQCLDTVILYKTGLYSEADQVVCFQKHLTILAGQWDARTTRSNRFVDPREIDINYRVTLTSRINGTPMVVHWAGSATKFEDMSSYVHRLARVNISTITKSGWPRVCREELWSSQSRTTCTPGSTEDLWCDSYLCG</sequence>
<dbReference type="Proteomes" id="UP000572268">
    <property type="component" value="Unassembled WGS sequence"/>
</dbReference>
<comment type="caution">
    <text evidence="1">The sequence shown here is derived from an EMBL/GenBank/DDBJ whole genome shotgun (WGS) entry which is preliminary data.</text>
</comment>
<proteinExistence type="predicted"/>
<dbReference type="AlphaFoldDB" id="A0A7J6MUT0"/>
<evidence type="ECO:0000313" key="2">
    <source>
        <dbReference type="Proteomes" id="UP000572268"/>
    </source>
</evidence>
<organism evidence="1 2">
    <name type="scientific">Perkinsus olseni</name>
    <name type="common">Perkinsus atlanticus</name>
    <dbReference type="NCBI Taxonomy" id="32597"/>
    <lineage>
        <taxon>Eukaryota</taxon>
        <taxon>Sar</taxon>
        <taxon>Alveolata</taxon>
        <taxon>Perkinsozoa</taxon>
        <taxon>Perkinsea</taxon>
        <taxon>Perkinsida</taxon>
        <taxon>Perkinsidae</taxon>
        <taxon>Perkinsus</taxon>
    </lineage>
</organism>
<reference evidence="1 2" key="1">
    <citation type="submission" date="2020-04" db="EMBL/GenBank/DDBJ databases">
        <title>Perkinsus olseni comparative genomics.</title>
        <authorList>
            <person name="Bogema D.R."/>
        </authorList>
    </citation>
    <scope>NUCLEOTIDE SEQUENCE [LARGE SCALE GENOMIC DNA]</scope>
    <source>
        <strain evidence="1">ATCC PRA-31</strain>
    </source>
</reference>
<gene>
    <name evidence="1" type="ORF">FOL46_002241</name>
</gene>
<evidence type="ECO:0000313" key="1">
    <source>
        <dbReference type="EMBL" id="KAF4675303.1"/>
    </source>
</evidence>